<dbReference type="InterPro" id="IPR013633">
    <property type="entry name" value="NRDE-2"/>
</dbReference>
<dbReference type="InParanoid" id="E2A1G2"/>
<comment type="similarity">
    <text evidence="2">Belongs to the NRDE2 family.</text>
</comment>
<sequence>MSLFPAYSSDKSESTSHDNADNISIKWLSNSSFQTQASIKRETFDLSSSSDESLLDIPNAEKLVKCETALLDTNLHTKQEELKTDKIQKTKKKKRTHDSKRYKIEYEQDVENVYFEDKHRDKGNNNINTYCPRVRPSYEISEKFIGFIKHKQPKKDIFHRYYVKNIDSAESVKKKDTAIKRTTENEISTQDEEISENISFWCKNLEEEQKCKTREYNEQLAEDPYNIELWLQYINFQDILVDYQRHQLAKDIHRSTMLKKLSIVEKALEKNIDSKELLKLKLHFMTELTPSDELSNQLEALVNKDSGNIILWQHFIMVTQASVAMCTVPRVLDLYSKCFCVLRQRARTNPSVYDAQLLYMLYQCLTFLRHTGLWEQMWETIRLNLNLNLNLDKTSLAFRGSIDEKKLIGMEEMILMSRLPLNQLWQRTESLRENCHWISVSRDELELVGDSRRFILPEDVADFVHPILSRNSNFKMAIYSLLCLKVPLLPCRDYYMNDLLLKDFNWGVESLEVLLPFIYPMTGEMAGHNQRKELLKDILEGRLTSGPQYLKFHPAQEPYLDFVRKIFHTIAESLPSLQRTSIYVWWLRLERLLVSLNKDEPLKHDNKGKKLRTTLKEFLKKDKNRNNLYFYKEYALIELEMDRFSNCMNILETAIQSQDTCPSAITNKWERAALFNVYRTFIETLLDIRTYNESHKQWILKVFSQMIPSKNENQDSDLIEAYLHSCVQDFLQASPDENEKDTFFLSNLQCDAIICYTYFLYIKNDDIQNVIEILRTCIDHSKDYPYLQEMLYESQIAILQLHYERTQTLEAMLKETLSRTLNIYPNNFYALSVFASIESELPTWRFNSRSSEIKLWRAIAMCLAARRRISILMKLDYPDAVNAALNKLLSFHLTLSRIPSIRCCPLLWRLYMFLLREHNLCEKKGEEIYHESVTQCPWTRSIYIDAAEVAPQLLTQIQDLIREKELRLHVTPEELDILRG</sequence>
<evidence type="ECO:0000313" key="4">
    <source>
        <dbReference type="EMBL" id="EFN72635.1"/>
    </source>
</evidence>
<dbReference type="AlphaFoldDB" id="E2A1G2"/>
<dbReference type="PANTHER" id="PTHR13471">
    <property type="entry name" value="TETRATRICOPEPTIDE-LIKE HELICAL"/>
    <property type="match status" value="1"/>
</dbReference>
<dbReference type="Gene3D" id="1.25.40.10">
    <property type="entry name" value="Tetratricopeptide repeat domain"/>
    <property type="match status" value="1"/>
</dbReference>
<gene>
    <name evidence="4" type="ORF">EAG_06819</name>
</gene>
<name>E2A1G2_CAMFO</name>
<dbReference type="GO" id="GO:1902369">
    <property type="term" value="P:negative regulation of RNA catabolic process"/>
    <property type="evidence" value="ECO:0007669"/>
    <property type="project" value="TreeGrafter"/>
</dbReference>
<dbReference type="InterPro" id="IPR011990">
    <property type="entry name" value="TPR-like_helical_dom_sf"/>
</dbReference>
<evidence type="ECO:0000313" key="5">
    <source>
        <dbReference type="Proteomes" id="UP000000311"/>
    </source>
</evidence>
<dbReference type="EMBL" id="GL435766">
    <property type="protein sequence ID" value="EFN72635.1"/>
    <property type="molecule type" value="Genomic_DNA"/>
</dbReference>
<evidence type="ECO:0000256" key="1">
    <source>
        <dbReference type="ARBA" id="ARBA00004123"/>
    </source>
</evidence>
<dbReference type="STRING" id="104421.E2A1G2"/>
<dbReference type="FunCoup" id="E2A1G2">
    <property type="interactions" value="933"/>
</dbReference>
<reference evidence="4 5" key="1">
    <citation type="journal article" date="2010" name="Science">
        <title>Genomic comparison of the ants Camponotus floridanus and Harpegnathos saltator.</title>
        <authorList>
            <person name="Bonasio R."/>
            <person name="Zhang G."/>
            <person name="Ye C."/>
            <person name="Mutti N.S."/>
            <person name="Fang X."/>
            <person name="Qin N."/>
            <person name="Donahue G."/>
            <person name="Yang P."/>
            <person name="Li Q."/>
            <person name="Li C."/>
            <person name="Zhang P."/>
            <person name="Huang Z."/>
            <person name="Berger S.L."/>
            <person name="Reinberg D."/>
            <person name="Wang J."/>
            <person name="Liebig J."/>
        </authorList>
    </citation>
    <scope>NUCLEOTIDE SEQUENCE [LARGE SCALE GENOMIC DNA]</scope>
    <source>
        <strain evidence="5">C129</strain>
    </source>
</reference>
<accession>E2A1G2</accession>
<dbReference type="OrthoDB" id="297219at2759"/>
<dbReference type="GO" id="GO:0071013">
    <property type="term" value="C:catalytic step 2 spliceosome"/>
    <property type="evidence" value="ECO:0007669"/>
    <property type="project" value="TreeGrafter"/>
</dbReference>
<keyword evidence="3" id="KW-0539">Nucleus</keyword>
<evidence type="ECO:0000256" key="2">
    <source>
        <dbReference type="ARBA" id="ARBA00009265"/>
    </source>
</evidence>
<comment type="subcellular location">
    <subcellularLocation>
        <location evidence="1">Nucleus</location>
    </subcellularLocation>
</comment>
<organism evidence="5">
    <name type="scientific">Camponotus floridanus</name>
    <name type="common">Florida carpenter ant</name>
    <dbReference type="NCBI Taxonomy" id="104421"/>
    <lineage>
        <taxon>Eukaryota</taxon>
        <taxon>Metazoa</taxon>
        <taxon>Ecdysozoa</taxon>
        <taxon>Arthropoda</taxon>
        <taxon>Hexapoda</taxon>
        <taxon>Insecta</taxon>
        <taxon>Pterygota</taxon>
        <taxon>Neoptera</taxon>
        <taxon>Endopterygota</taxon>
        <taxon>Hymenoptera</taxon>
        <taxon>Apocrita</taxon>
        <taxon>Aculeata</taxon>
        <taxon>Formicoidea</taxon>
        <taxon>Formicidae</taxon>
        <taxon>Formicinae</taxon>
        <taxon>Camponotus</taxon>
    </lineage>
</organism>
<dbReference type="Proteomes" id="UP000000311">
    <property type="component" value="Unassembled WGS sequence"/>
</dbReference>
<dbReference type="OMA" id="RRNSLYW"/>
<evidence type="ECO:0000256" key="3">
    <source>
        <dbReference type="ARBA" id="ARBA00023242"/>
    </source>
</evidence>
<dbReference type="GO" id="GO:0031048">
    <property type="term" value="P:regulatory ncRNA-mediated heterochromatin formation"/>
    <property type="evidence" value="ECO:0007669"/>
    <property type="project" value="TreeGrafter"/>
</dbReference>
<dbReference type="PANTHER" id="PTHR13471:SF0">
    <property type="entry name" value="NUCLEAR EXOSOME REGULATOR NRDE2"/>
    <property type="match status" value="1"/>
</dbReference>
<dbReference type="Pfam" id="PF08424">
    <property type="entry name" value="NRDE-2"/>
    <property type="match status" value="1"/>
</dbReference>
<protein>
    <submittedName>
        <fullName evidence="4">UPF0614 protein C14orf102</fullName>
    </submittedName>
</protein>
<keyword evidence="5" id="KW-1185">Reference proteome</keyword>
<proteinExistence type="inferred from homology"/>